<dbReference type="Proteomes" id="UP000646738">
    <property type="component" value="Unassembled WGS sequence"/>
</dbReference>
<feature type="signal peptide" evidence="1">
    <location>
        <begin position="1"/>
        <end position="20"/>
    </location>
</feature>
<gene>
    <name evidence="3" type="ORF">Srubr_26000</name>
</gene>
<name>A0ABQ3RA70_STRRR</name>
<keyword evidence="1" id="KW-0732">Signal</keyword>
<protein>
    <recommendedName>
        <fullName evidence="2">SH3b domain-containing protein</fullName>
    </recommendedName>
</protein>
<comment type="caution">
    <text evidence="3">The sequence shown here is derived from an EMBL/GenBank/DDBJ whole genome shotgun (WGS) entry which is preliminary data.</text>
</comment>
<proteinExistence type="predicted"/>
<dbReference type="Gene3D" id="2.30.30.40">
    <property type="entry name" value="SH3 Domains"/>
    <property type="match status" value="1"/>
</dbReference>
<reference evidence="4" key="1">
    <citation type="submission" date="2023-07" db="EMBL/GenBank/DDBJ databases">
        <title>Whole genome shotgun sequence of Streptomyces achromogenes subsp. rubradiris NBRC 14000.</title>
        <authorList>
            <person name="Komaki H."/>
            <person name="Tamura T."/>
        </authorList>
    </citation>
    <scope>NUCLEOTIDE SEQUENCE [LARGE SCALE GENOMIC DNA]</scope>
    <source>
        <strain evidence="4">NBRC 14000</strain>
    </source>
</reference>
<feature type="domain" description="SH3b" evidence="2">
    <location>
        <begin position="52"/>
        <end position="111"/>
    </location>
</feature>
<organism evidence="3 4">
    <name type="scientific">Streptomyces rubradiris</name>
    <name type="common">Streptomyces achromogenes subsp. rubradiris</name>
    <dbReference type="NCBI Taxonomy" id="285531"/>
    <lineage>
        <taxon>Bacteria</taxon>
        <taxon>Bacillati</taxon>
        <taxon>Actinomycetota</taxon>
        <taxon>Actinomycetes</taxon>
        <taxon>Kitasatosporales</taxon>
        <taxon>Streptomycetaceae</taxon>
        <taxon>Streptomyces</taxon>
    </lineage>
</organism>
<dbReference type="Pfam" id="PF08239">
    <property type="entry name" value="SH3_3"/>
    <property type="match status" value="1"/>
</dbReference>
<feature type="chain" id="PRO_5045787275" description="SH3b domain-containing protein" evidence="1">
    <location>
        <begin position="21"/>
        <end position="113"/>
    </location>
</feature>
<dbReference type="RefSeq" id="WP_189998246.1">
    <property type="nucleotide sequence ID" value="NZ_BNCB01000020.1"/>
</dbReference>
<evidence type="ECO:0000313" key="3">
    <source>
        <dbReference type="EMBL" id="GHI52754.1"/>
    </source>
</evidence>
<evidence type="ECO:0000313" key="4">
    <source>
        <dbReference type="Proteomes" id="UP000646738"/>
    </source>
</evidence>
<evidence type="ECO:0000256" key="1">
    <source>
        <dbReference type="SAM" id="SignalP"/>
    </source>
</evidence>
<dbReference type="InterPro" id="IPR003646">
    <property type="entry name" value="SH3-like_bac-type"/>
</dbReference>
<dbReference type="PROSITE" id="PS51257">
    <property type="entry name" value="PROKAR_LIPOPROTEIN"/>
    <property type="match status" value="1"/>
</dbReference>
<accession>A0ABQ3RA70</accession>
<evidence type="ECO:0000259" key="2">
    <source>
        <dbReference type="Pfam" id="PF08239"/>
    </source>
</evidence>
<sequence>MKQTAAVSAATLTLAGGAFALAPSASAVGTSACTDGQSFINFPFRGHLNTGSVNLRTSPSTKSSSKGLLARKTSVDILCWKGKVPTSWDYVKVASGTHKGTYGWVYDKYVDWK</sequence>
<keyword evidence="4" id="KW-1185">Reference proteome</keyword>
<dbReference type="EMBL" id="BNEA01000010">
    <property type="protein sequence ID" value="GHI52754.1"/>
    <property type="molecule type" value="Genomic_DNA"/>
</dbReference>